<gene>
    <name evidence="8" type="primary">sdcS_1</name>
    <name evidence="8" type="ORF">NMY3_01349</name>
</gene>
<accession>A0A654LYY5</accession>
<feature type="transmembrane region" description="Helical" evidence="7">
    <location>
        <begin position="96"/>
        <end position="114"/>
    </location>
</feature>
<dbReference type="Proteomes" id="UP000058925">
    <property type="component" value="Chromosome"/>
</dbReference>
<dbReference type="EMBL" id="CP012850">
    <property type="protein sequence ID" value="ALI35553.1"/>
    <property type="molecule type" value="Genomic_DNA"/>
</dbReference>
<evidence type="ECO:0000256" key="1">
    <source>
        <dbReference type="ARBA" id="ARBA00004141"/>
    </source>
</evidence>
<feature type="transmembrane region" description="Helical" evidence="7">
    <location>
        <begin position="459"/>
        <end position="485"/>
    </location>
</feature>
<dbReference type="KEGG" id="taa:NMY3_01349"/>
<evidence type="ECO:0000256" key="6">
    <source>
        <dbReference type="SAM" id="MobiDB-lite"/>
    </source>
</evidence>
<feature type="region of interest" description="Disordered" evidence="6">
    <location>
        <begin position="332"/>
        <end position="377"/>
    </location>
</feature>
<dbReference type="Pfam" id="PF00939">
    <property type="entry name" value="Na_sulph_symp"/>
    <property type="match status" value="1"/>
</dbReference>
<dbReference type="InterPro" id="IPR031312">
    <property type="entry name" value="Na/sul_symport_CS"/>
</dbReference>
<name>A0A654LYY5_9ARCH</name>
<dbReference type="GO" id="GO:0005886">
    <property type="term" value="C:plasma membrane"/>
    <property type="evidence" value="ECO:0007669"/>
    <property type="project" value="TreeGrafter"/>
</dbReference>
<keyword evidence="4 7" id="KW-1133">Transmembrane helix</keyword>
<reference evidence="9" key="1">
    <citation type="submission" date="2015-10" db="EMBL/GenBank/DDBJ databases">
        <title>Niche specialization of a soil ammonia-oxidizing archaeon, Candidatus Nitrosocosmicus oleophilus.</title>
        <authorList>
            <person name="Jung M.-Y."/>
            <person name="Rhee S.-K."/>
        </authorList>
    </citation>
    <scope>NUCLEOTIDE SEQUENCE [LARGE SCALE GENOMIC DNA]</scope>
    <source>
        <strain evidence="9">MY3</strain>
    </source>
</reference>
<feature type="transmembrane region" description="Helical" evidence="7">
    <location>
        <begin position="521"/>
        <end position="540"/>
    </location>
</feature>
<feature type="transmembrane region" description="Helical" evidence="7">
    <location>
        <begin position="154"/>
        <end position="173"/>
    </location>
</feature>
<feature type="transmembrane region" description="Helical" evidence="7">
    <location>
        <begin position="317"/>
        <end position="336"/>
    </location>
</feature>
<feature type="transmembrane region" description="Helical" evidence="7">
    <location>
        <begin position="287"/>
        <end position="305"/>
    </location>
</feature>
<evidence type="ECO:0000313" key="9">
    <source>
        <dbReference type="Proteomes" id="UP000058925"/>
    </source>
</evidence>
<feature type="transmembrane region" description="Helical" evidence="7">
    <location>
        <begin position="491"/>
        <end position="509"/>
    </location>
</feature>
<dbReference type="AlphaFoldDB" id="A0A654LYY5"/>
<keyword evidence="5 7" id="KW-0472">Membrane</keyword>
<keyword evidence="2" id="KW-0813">Transport</keyword>
<evidence type="ECO:0000256" key="3">
    <source>
        <dbReference type="ARBA" id="ARBA00022692"/>
    </source>
</evidence>
<feature type="transmembrane region" description="Helical" evidence="7">
    <location>
        <begin position="228"/>
        <end position="250"/>
    </location>
</feature>
<keyword evidence="9" id="KW-1185">Reference proteome</keyword>
<feature type="transmembrane region" description="Helical" evidence="7">
    <location>
        <begin position="185"/>
        <end position="208"/>
    </location>
</feature>
<feature type="transmembrane region" description="Helical" evidence="7">
    <location>
        <begin position="54"/>
        <end position="84"/>
    </location>
</feature>
<evidence type="ECO:0000256" key="2">
    <source>
        <dbReference type="ARBA" id="ARBA00022448"/>
    </source>
</evidence>
<evidence type="ECO:0000256" key="5">
    <source>
        <dbReference type="ARBA" id="ARBA00023136"/>
    </source>
</evidence>
<sequence length="541" mass="58197">MGISTIINIVEVSVNMISRNLITRIGLFLGPFLFIIVIFLPLPQIDELSIEARVVLAATLWMAVWWITETVPIYVTALLPLIIFPSLHVTSFTETSFNYADPIIFLFLGGFLLAKAVEKSNLHKRFAFNILNLFGTNPKYIVAAFMLVTWLLGAWMSNTATAILMLPIALAVISLLDNVERHSKFVVCLLLSVAYSASIGGVTTLIGTPPNAIFASLANSIAGVDVTFSQWLLLGLPIGGISLFVVWLYMIRFGSKITDINSDVIGDKNVIRKKLGELGHISRDEKLVAIVFILTAAAWITRGLIWKDILPVVDDSMIAIASAILLFLIPSTSSSSSSSSGKENLKGSKLEHPSNIMNRMSSNGNQDNDNHKNNKNNAISNTSSRLLDWNTAVTIPWGVLILIGGGLALANGFTSTGLGDWIAGQLSFLGGANYIIIILVLVTLAILPTEMISNTATAALLLPISASLATSMGINPVLFMAPVAIATSYGFIMPVGTPPNAIVYSSGYISMAKMARAGIPLDFISIVMVTILTTILVPLVF</sequence>
<comment type="subcellular location">
    <subcellularLocation>
        <location evidence="1">Membrane</location>
        <topology evidence="1">Multi-pass membrane protein</topology>
    </subcellularLocation>
</comment>
<dbReference type="GO" id="GO:0015141">
    <property type="term" value="F:succinate transmembrane transporter activity"/>
    <property type="evidence" value="ECO:0007669"/>
    <property type="project" value="UniProtKB-ARBA"/>
</dbReference>
<feature type="transmembrane region" description="Helical" evidence="7">
    <location>
        <begin position="422"/>
        <end position="447"/>
    </location>
</feature>
<keyword evidence="3 7" id="KW-0812">Transmembrane</keyword>
<feature type="transmembrane region" description="Helical" evidence="7">
    <location>
        <begin position="126"/>
        <end position="148"/>
    </location>
</feature>
<evidence type="ECO:0000313" key="8">
    <source>
        <dbReference type="EMBL" id="ALI35553.1"/>
    </source>
</evidence>
<dbReference type="PANTHER" id="PTHR10283:SF82">
    <property type="entry name" value="SOLUTE CARRIER FAMILY 13 MEMBER 2"/>
    <property type="match status" value="1"/>
</dbReference>
<feature type="compositionally biased region" description="Basic and acidic residues" evidence="6">
    <location>
        <begin position="343"/>
        <end position="352"/>
    </location>
</feature>
<protein>
    <submittedName>
        <fullName evidence="8">Sodium-dependent dicarboxylate transporter SdcS</fullName>
    </submittedName>
</protein>
<feature type="transmembrane region" description="Helical" evidence="7">
    <location>
        <begin position="389"/>
        <end position="410"/>
    </location>
</feature>
<evidence type="ECO:0000256" key="7">
    <source>
        <dbReference type="SAM" id="Phobius"/>
    </source>
</evidence>
<feature type="transmembrane region" description="Helical" evidence="7">
    <location>
        <begin position="21"/>
        <end position="42"/>
    </location>
</feature>
<dbReference type="PROSITE" id="PS01271">
    <property type="entry name" value="NA_SULFATE"/>
    <property type="match status" value="1"/>
</dbReference>
<evidence type="ECO:0000256" key="4">
    <source>
        <dbReference type="ARBA" id="ARBA00022989"/>
    </source>
</evidence>
<dbReference type="InterPro" id="IPR001898">
    <property type="entry name" value="SLC13A/DASS"/>
</dbReference>
<organism evidence="8 9">
    <name type="scientific">Candidatus Nitrosocosmicus oleophilus</name>
    <dbReference type="NCBI Taxonomy" id="1353260"/>
    <lineage>
        <taxon>Archaea</taxon>
        <taxon>Nitrososphaerota</taxon>
        <taxon>Nitrososphaeria</taxon>
        <taxon>Nitrososphaerales</taxon>
        <taxon>Nitrososphaeraceae</taxon>
        <taxon>Candidatus Nitrosocosmicus</taxon>
    </lineage>
</organism>
<proteinExistence type="predicted"/>
<dbReference type="CDD" id="cd01115">
    <property type="entry name" value="SLC13_permease"/>
    <property type="match status" value="1"/>
</dbReference>
<dbReference type="PANTHER" id="PTHR10283">
    <property type="entry name" value="SOLUTE CARRIER FAMILY 13 MEMBER"/>
    <property type="match status" value="1"/>
</dbReference>